<dbReference type="Proteomes" id="UP001226091">
    <property type="component" value="Chromosome"/>
</dbReference>
<keyword evidence="1" id="KW-0418">Kinase</keyword>
<gene>
    <name evidence="1" type="primary">tmk</name>
    <name evidence="1" type="ORF">QLQ22_00225</name>
</gene>
<organism evidence="1 2">
    <name type="scientific">Metabacillus hrfriensis</name>
    <dbReference type="NCBI Taxonomy" id="3048891"/>
    <lineage>
        <taxon>Bacteria</taxon>
        <taxon>Bacillati</taxon>
        <taxon>Bacillota</taxon>
        <taxon>Bacilli</taxon>
        <taxon>Bacillales</taxon>
        <taxon>Bacillaceae</taxon>
        <taxon>Metabacillus</taxon>
    </lineage>
</organism>
<accession>A0ACD4RBL8</accession>
<dbReference type="EC" id="2.7.4.9" evidence="1"/>
<protein>
    <submittedName>
        <fullName evidence="1">dTMP kinase</fullName>
        <ecNumber evidence="1">2.7.4.9</ecNumber>
    </submittedName>
</protein>
<sequence length="208" mass="23815">MKGIFITFEGPDGAGKTTILNMLSEEFREKGIEAVFTREPGGIRIAEQIREVILNKENTEMDSRTEALLYAAARRQHIVEKVIPALNEGKLIICDRFIDSSLAYQGFAREIGVDDVYSINMFAIDGVMPEVTLYFDIEPERGLMRISGNDGREVNRLDLEKMDFHLKVQQGYKHLIDKFPERIKVINADQSLDDVYRDVKEVLIPYLK</sequence>
<keyword evidence="1" id="KW-0808">Transferase</keyword>
<dbReference type="EMBL" id="CP126116">
    <property type="protein sequence ID" value="WHZ57885.1"/>
    <property type="molecule type" value="Genomic_DNA"/>
</dbReference>
<keyword evidence="2" id="KW-1185">Reference proteome</keyword>
<evidence type="ECO:0000313" key="1">
    <source>
        <dbReference type="EMBL" id="WHZ57885.1"/>
    </source>
</evidence>
<proteinExistence type="predicted"/>
<name>A0ACD4RBL8_9BACI</name>
<reference evidence="2" key="1">
    <citation type="journal article" date="2025" name="Aquaculture">
        <title>Assessment of the bioflocculant production and safety properties of Metabacillus hrfriensis sp. nov. based on phenotypic and whole-genome sequencing analysis.</title>
        <authorList>
            <person name="Zhang R."/>
            <person name="Zhao Z."/>
            <person name="Luo L."/>
            <person name="Wang S."/>
            <person name="Guo K."/>
            <person name="Xu W."/>
        </authorList>
    </citation>
    <scope>NUCLEOTIDE SEQUENCE [LARGE SCALE GENOMIC DNA]</scope>
    <source>
        <strain evidence="2">CT-WN-B3</strain>
    </source>
</reference>
<evidence type="ECO:0000313" key="2">
    <source>
        <dbReference type="Proteomes" id="UP001226091"/>
    </source>
</evidence>